<protein>
    <submittedName>
        <fullName evidence="1">Uncharacterized protein</fullName>
    </submittedName>
</protein>
<dbReference type="STRING" id="240427.AYR62_07865"/>
<name>A0A1B2J1W9_9LACO</name>
<dbReference type="EMBL" id="CP014924">
    <property type="protein sequence ID" value="ANZ68259.1"/>
    <property type="molecule type" value="Genomic_DNA"/>
</dbReference>
<accession>A0A1B2J1W9</accession>
<dbReference type="Proteomes" id="UP000093267">
    <property type="component" value="Chromosome"/>
</dbReference>
<keyword evidence="2" id="KW-1185">Reference proteome</keyword>
<evidence type="ECO:0000313" key="1">
    <source>
        <dbReference type="EMBL" id="ANZ68259.1"/>
    </source>
</evidence>
<proteinExistence type="predicted"/>
<dbReference type="AlphaFoldDB" id="A0A1B2J1W9"/>
<organism evidence="1 2">
    <name type="scientific">Secundilactobacillus paracollinoides</name>
    <dbReference type="NCBI Taxonomy" id="240427"/>
    <lineage>
        <taxon>Bacteria</taxon>
        <taxon>Bacillati</taxon>
        <taxon>Bacillota</taxon>
        <taxon>Bacilli</taxon>
        <taxon>Lactobacillales</taxon>
        <taxon>Lactobacillaceae</taxon>
        <taxon>Secundilactobacillus</taxon>
    </lineage>
</organism>
<reference evidence="1 2" key="1">
    <citation type="submission" date="2016-03" db="EMBL/GenBank/DDBJ databases">
        <title>Pediococcus and Lactobacillus from brewery environment - whole genome sequencing and assembly.</title>
        <authorList>
            <person name="Behr J."/>
            <person name="Geissler A.J."/>
            <person name="Vogel R.F."/>
        </authorList>
    </citation>
    <scope>NUCLEOTIDE SEQUENCE [LARGE SCALE GENOMIC DNA]</scope>
    <source>
        <strain evidence="1 2">TMW 1.1995</strain>
    </source>
</reference>
<gene>
    <name evidence="1" type="ORF">AYR63_14760</name>
</gene>
<sequence>MGFRKGGISPVDKDYTKMMEQLKDGELDEFVVKPDEFMSFYPAYMNFEFRKRVIGKADKLGILTYHYDHDQTS</sequence>
<evidence type="ECO:0000313" key="2">
    <source>
        <dbReference type="Proteomes" id="UP000093267"/>
    </source>
</evidence>